<comment type="caution">
    <text evidence="1">The sequence shown here is derived from an EMBL/GenBank/DDBJ whole genome shotgun (WGS) entry which is preliminary data.</text>
</comment>
<feature type="non-terminal residue" evidence="1">
    <location>
        <position position="81"/>
    </location>
</feature>
<evidence type="ECO:0000313" key="2">
    <source>
        <dbReference type="Proteomes" id="UP001228049"/>
    </source>
</evidence>
<accession>A0AAD9F203</accession>
<reference evidence="1" key="1">
    <citation type="submission" date="2023-04" db="EMBL/GenBank/DDBJ databases">
        <title>Chromosome-level genome of Chaenocephalus aceratus.</title>
        <authorList>
            <person name="Park H."/>
        </authorList>
    </citation>
    <scope>NUCLEOTIDE SEQUENCE</scope>
    <source>
        <strain evidence="1">DE</strain>
        <tissue evidence="1">Muscle</tissue>
    </source>
</reference>
<dbReference type="EMBL" id="JASDAP010000021">
    <property type="protein sequence ID" value="KAK1885396.1"/>
    <property type="molecule type" value="Genomic_DNA"/>
</dbReference>
<gene>
    <name evidence="1" type="ORF">KUDE01_031591</name>
</gene>
<dbReference type="AlphaFoldDB" id="A0AAD9F203"/>
<proteinExistence type="predicted"/>
<dbReference type="Proteomes" id="UP001228049">
    <property type="component" value="Unassembled WGS sequence"/>
</dbReference>
<keyword evidence="2" id="KW-1185">Reference proteome</keyword>
<feature type="non-terminal residue" evidence="1">
    <location>
        <position position="1"/>
    </location>
</feature>
<name>A0AAD9F203_DISEL</name>
<evidence type="ECO:0000313" key="1">
    <source>
        <dbReference type="EMBL" id="KAK1885396.1"/>
    </source>
</evidence>
<organism evidence="1 2">
    <name type="scientific">Dissostichus eleginoides</name>
    <name type="common">Patagonian toothfish</name>
    <name type="synonym">Dissostichus amissus</name>
    <dbReference type="NCBI Taxonomy" id="100907"/>
    <lineage>
        <taxon>Eukaryota</taxon>
        <taxon>Metazoa</taxon>
        <taxon>Chordata</taxon>
        <taxon>Craniata</taxon>
        <taxon>Vertebrata</taxon>
        <taxon>Euteleostomi</taxon>
        <taxon>Actinopterygii</taxon>
        <taxon>Neopterygii</taxon>
        <taxon>Teleostei</taxon>
        <taxon>Neoteleostei</taxon>
        <taxon>Acanthomorphata</taxon>
        <taxon>Eupercaria</taxon>
        <taxon>Perciformes</taxon>
        <taxon>Notothenioidei</taxon>
        <taxon>Nototheniidae</taxon>
        <taxon>Dissostichus</taxon>
    </lineage>
</organism>
<sequence length="81" mass="8684">IQAGPPSNHCGGRAFSNESVSQRYLTGRARKCGSAGCVLTMARLRHPVMKHRGDVIDLEVNSPQIPIKLGGRGPTEGPFML</sequence>
<protein>
    <submittedName>
        <fullName evidence="1">P43 5S RNA-binding protein</fullName>
    </submittedName>
</protein>